<dbReference type="EMBL" id="UINC01118347">
    <property type="protein sequence ID" value="SVC91416.1"/>
    <property type="molecule type" value="Genomic_DNA"/>
</dbReference>
<sequence>DRAYVLESGSLRMQGTADELLQSEEIQKAFMGM</sequence>
<gene>
    <name evidence="1" type="ORF">METZ01_LOCUS344270</name>
</gene>
<name>A0A382R160_9ZZZZ</name>
<organism evidence="1">
    <name type="scientific">marine metagenome</name>
    <dbReference type="NCBI Taxonomy" id="408172"/>
    <lineage>
        <taxon>unclassified sequences</taxon>
        <taxon>metagenomes</taxon>
        <taxon>ecological metagenomes</taxon>
    </lineage>
</organism>
<protein>
    <recommendedName>
        <fullName evidence="2">Branched-chain amino acid ATP-binding cassette transporter C-terminal domain-containing protein</fullName>
    </recommendedName>
</protein>
<dbReference type="AlphaFoldDB" id="A0A382R160"/>
<evidence type="ECO:0008006" key="2">
    <source>
        <dbReference type="Google" id="ProtNLM"/>
    </source>
</evidence>
<evidence type="ECO:0000313" key="1">
    <source>
        <dbReference type="EMBL" id="SVC91416.1"/>
    </source>
</evidence>
<proteinExistence type="predicted"/>
<reference evidence="1" key="1">
    <citation type="submission" date="2018-05" db="EMBL/GenBank/DDBJ databases">
        <authorList>
            <person name="Lanie J.A."/>
            <person name="Ng W.-L."/>
            <person name="Kazmierczak K.M."/>
            <person name="Andrzejewski T.M."/>
            <person name="Davidsen T.M."/>
            <person name="Wayne K.J."/>
            <person name="Tettelin H."/>
            <person name="Glass J.I."/>
            <person name="Rusch D."/>
            <person name="Podicherti R."/>
            <person name="Tsui H.-C.T."/>
            <person name="Winkler M.E."/>
        </authorList>
    </citation>
    <scope>NUCLEOTIDE SEQUENCE</scope>
</reference>
<accession>A0A382R160</accession>
<feature type="non-terminal residue" evidence="1">
    <location>
        <position position="1"/>
    </location>
</feature>